<dbReference type="EC" id="2.1.1.297" evidence="5"/>
<feature type="binding site" evidence="5">
    <location>
        <position position="143"/>
    </location>
    <ligand>
        <name>S-adenosyl-L-methionine</name>
        <dbReference type="ChEBI" id="CHEBI:59789"/>
    </ligand>
</feature>
<dbReference type="EMBL" id="BAAAEW010000047">
    <property type="protein sequence ID" value="GAA0768093.1"/>
    <property type="molecule type" value="Genomic_DNA"/>
</dbReference>
<comment type="caution">
    <text evidence="9">The sequence shown here is derived from an EMBL/GenBank/DDBJ whole genome shotgun (WGS) entry which is preliminary data.</text>
</comment>
<evidence type="ECO:0000256" key="6">
    <source>
        <dbReference type="SAM" id="MobiDB-lite"/>
    </source>
</evidence>
<evidence type="ECO:0000313" key="10">
    <source>
        <dbReference type="Proteomes" id="UP001500279"/>
    </source>
</evidence>
<dbReference type="NCBIfam" id="TIGR00536">
    <property type="entry name" value="hemK_fam"/>
    <property type="match status" value="1"/>
</dbReference>
<dbReference type="GO" id="GO:0008168">
    <property type="term" value="F:methyltransferase activity"/>
    <property type="evidence" value="ECO:0007669"/>
    <property type="project" value="UniProtKB-KW"/>
</dbReference>
<organism evidence="9 10">
    <name type="scientific">Ideonella azotifigens</name>
    <dbReference type="NCBI Taxonomy" id="513160"/>
    <lineage>
        <taxon>Bacteria</taxon>
        <taxon>Pseudomonadati</taxon>
        <taxon>Pseudomonadota</taxon>
        <taxon>Betaproteobacteria</taxon>
        <taxon>Burkholderiales</taxon>
        <taxon>Sphaerotilaceae</taxon>
        <taxon>Ideonella</taxon>
    </lineage>
</organism>
<keyword evidence="2 5" id="KW-0808">Transferase</keyword>
<feature type="domain" description="Release factor glutamine methyltransferase N-terminal" evidence="8">
    <location>
        <begin position="9"/>
        <end position="71"/>
    </location>
</feature>
<dbReference type="InterPro" id="IPR040758">
    <property type="entry name" value="PrmC_N"/>
</dbReference>
<accession>A0ABN1KIR9</accession>
<sequence length="285" mass="29911">MSTTVTQALATARAAGVDRLDAQLLLGHVLQKDRGWLVAHDQDELPPDALAGFQALWQRSAAGEPTAYLLGEREFHGLTLQVSPAVLVPRPDTETLVDWALELLAGELADRPVPQVVDLGTGSGAIALAVKHRWPAAALTALDASEAALAVASANAQRLGLAVRLLHSNWWQAVAGSTFDLALSNPPYIAGDDPHLAALQHEPRSALTPEGDGLAAIRSLVADAPPQLRPGAWLLIEHGWDQAEAVQALLQGAGFAQIQTRHDLAGHGRCTGGRRPATGQPAGTP</sequence>
<dbReference type="Gene3D" id="1.10.8.10">
    <property type="entry name" value="DNA helicase RuvA subunit, C-terminal domain"/>
    <property type="match status" value="1"/>
</dbReference>
<dbReference type="Gene3D" id="3.40.50.150">
    <property type="entry name" value="Vaccinia Virus protein VP39"/>
    <property type="match status" value="1"/>
</dbReference>
<dbReference type="InterPro" id="IPR002052">
    <property type="entry name" value="DNA_methylase_N6_adenine_CS"/>
</dbReference>
<protein>
    <recommendedName>
        <fullName evidence="5">Release factor glutamine methyltransferase</fullName>
        <shortName evidence="5">RF MTase</shortName>
        <ecNumber evidence="5">2.1.1.297</ecNumber>
    </recommendedName>
    <alternativeName>
        <fullName evidence="5">N5-glutamine methyltransferase PrmC</fullName>
    </alternativeName>
    <alternativeName>
        <fullName evidence="5">Protein-(glutamine-N5) MTase PrmC</fullName>
    </alternativeName>
    <alternativeName>
        <fullName evidence="5">Protein-glutamine N-methyltransferase PrmC</fullName>
    </alternativeName>
</protein>
<feature type="binding site" evidence="5">
    <location>
        <begin position="120"/>
        <end position="124"/>
    </location>
    <ligand>
        <name>S-adenosyl-L-methionine</name>
        <dbReference type="ChEBI" id="CHEBI:59789"/>
    </ligand>
</feature>
<evidence type="ECO:0000256" key="1">
    <source>
        <dbReference type="ARBA" id="ARBA00022603"/>
    </source>
</evidence>
<evidence type="ECO:0000259" key="8">
    <source>
        <dbReference type="Pfam" id="PF17827"/>
    </source>
</evidence>
<comment type="similarity">
    <text evidence="5">Belongs to the protein N5-glutamine methyltransferase family. PrmC subfamily.</text>
</comment>
<dbReference type="HAMAP" id="MF_02126">
    <property type="entry name" value="RF_methyltr_PrmC"/>
    <property type="match status" value="1"/>
</dbReference>
<dbReference type="GO" id="GO:0032259">
    <property type="term" value="P:methylation"/>
    <property type="evidence" value="ECO:0007669"/>
    <property type="project" value="UniProtKB-KW"/>
</dbReference>
<evidence type="ECO:0000256" key="2">
    <source>
        <dbReference type="ARBA" id="ARBA00022679"/>
    </source>
</evidence>
<feature type="binding site" evidence="5">
    <location>
        <position position="185"/>
    </location>
    <ligand>
        <name>S-adenosyl-L-methionine</name>
        <dbReference type="ChEBI" id="CHEBI:59789"/>
    </ligand>
</feature>
<feature type="domain" description="Methyltransferase small" evidence="7">
    <location>
        <begin position="97"/>
        <end position="211"/>
    </location>
</feature>
<reference evidence="9 10" key="1">
    <citation type="journal article" date="2019" name="Int. J. Syst. Evol. Microbiol.">
        <title>The Global Catalogue of Microorganisms (GCM) 10K type strain sequencing project: providing services to taxonomists for standard genome sequencing and annotation.</title>
        <authorList>
            <consortium name="The Broad Institute Genomics Platform"/>
            <consortium name="The Broad Institute Genome Sequencing Center for Infectious Disease"/>
            <person name="Wu L."/>
            <person name="Ma J."/>
        </authorList>
    </citation>
    <scope>NUCLEOTIDE SEQUENCE [LARGE SCALE GENOMIC DNA]</scope>
    <source>
        <strain evidence="9 10">JCM 15503</strain>
    </source>
</reference>
<name>A0ABN1KIR9_9BURK</name>
<evidence type="ECO:0000259" key="7">
    <source>
        <dbReference type="Pfam" id="PF05175"/>
    </source>
</evidence>
<dbReference type="InterPro" id="IPR050320">
    <property type="entry name" value="N5-glutamine_MTase"/>
</dbReference>
<dbReference type="CDD" id="cd02440">
    <property type="entry name" value="AdoMet_MTases"/>
    <property type="match status" value="1"/>
</dbReference>
<feature type="binding site" evidence="5">
    <location>
        <position position="170"/>
    </location>
    <ligand>
        <name>S-adenosyl-L-methionine</name>
        <dbReference type="ChEBI" id="CHEBI:59789"/>
    </ligand>
</feature>
<dbReference type="InterPro" id="IPR019874">
    <property type="entry name" value="RF_methyltr_PrmC"/>
</dbReference>
<dbReference type="Pfam" id="PF17827">
    <property type="entry name" value="PrmC_N"/>
    <property type="match status" value="1"/>
</dbReference>
<comment type="catalytic activity">
    <reaction evidence="4 5">
        <text>L-glutaminyl-[peptide chain release factor] + S-adenosyl-L-methionine = N(5)-methyl-L-glutaminyl-[peptide chain release factor] + S-adenosyl-L-homocysteine + H(+)</text>
        <dbReference type="Rhea" id="RHEA:42896"/>
        <dbReference type="Rhea" id="RHEA-COMP:10271"/>
        <dbReference type="Rhea" id="RHEA-COMP:10272"/>
        <dbReference type="ChEBI" id="CHEBI:15378"/>
        <dbReference type="ChEBI" id="CHEBI:30011"/>
        <dbReference type="ChEBI" id="CHEBI:57856"/>
        <dbReference type="ChEBI" id="CHEBI:59789"/>
        <dbReference type="ChEBI" id="CHEBI:61891"/>
        <dbReference type="EC" id="2.1.1.297"/>
    </reaction>
</comment>
<dbReference type="PANTHER" id="PTHR18895">
    <property type="entry name" value="HEMK METHYLTRANSFERASE"/>
    <property type="match status" value="1"/>
</dbReference>
<proteinExistence type="inferred from homology"/>
<evidence type="ECO:0000313" key="9">
    <source>
        <dbReference type="EMBL" id="GAA0768093.1"/>
    </source>
</evidence>
<dbReference type="InterPro" id="IPR029063">
    <property type="entry name" value="SAM-dependent_MTases_sf"/>
</dbReference>
<gene>
    <name evidence="5 9" type="primary">prmC</name>
    <name evidence="9" type="ORF">GCM10009107_57630</name>
</gene>
<dbReference type="SUPFAM" id="SSF53335">
    <property type="entry name" value="S-adenosyl-L-methionine-dependent methyltransferases"/>
    <property type="match status" value="1"/>
</dbReference>
<dbReference type="PROSITE" id="PS00092">
    <property type="entry name" value="N6_MTASE"/>
    <property type="match status" value="1"/>
</dbReference>
<dbReference type="InterPro" id="IPR007848">
    <property type="entry name" value="Small_mtfrase_dom"/>
</dbReference>
<keyword evidence="3 5" id="KW-0949">S-adenosyl-L-methionine</keyword>
<evidence type="ECO:0000256" key="5">
    <source>
        <dbReference type="HAMAP-Rule" id="MF_02126"/>
    </source>
</evidence>
<dbReference type="RefSeq" id="WP_231010209.1">
    <property type="nucleotide sequence ID" value="NZ_BAAAEW010000047.1"/>
</dbReference>
<comment type="function">
    <text evidence="5">Methylates the class 1 translation termination release factors RF1/PrfA and RF2/PrfB on the glutamine residue of the universally conserved GGQ motif.</text>
</comment>
<feature type="binding site" evidence="5">
    <location>
        <begin position="185"/>
        <end position="188"/>
    </location>
    <ligand>
        <name>substrate</name>
    </ligand>
</feature>
<evidence type="ECO:0000256" key="3">
    <source>
        <dbReference type="ARBA" id="ARBA00022691"/>
    </source>
</evidence>
<keyword evidence="1 5" id="KW-0489">Methyltransferase</keyword>
<feature type="region of interest" description="Disordered" evidence="6">
    <location>
        <begin position="266"/>
        <end position="285"/>
    </location>
</feature>
<evidence type="ECO:0000256" key="4">
    <source>
        <dbReference type="ARBA" id="ARBA00048391"/>
    </source>
</evidence>
<keyword evidence="10" id="KW-1185">Reference proteome</keyword>
<dbReference type="Pfam" id="PF05175">
    <property type="entry name" value="MTS"/>
    <property type="match status" value="1"/>
</dbReference>
<dbReference type="PANTHER" id="PTHR18895:SF74">
    <property type="entry name" value="MTRF1L RELEASE FACTOR GLUTAMINE METHYLTRANSFERASE"/>
    <property type="match status" value="1"/>
</dbReference>
<dbReference type="Proteomes" id="UP001500279">
    <property type="component" value="Unassembled WGS sequence"/>
</dbReference>
<dbReference type="InterPro" id="IPR004556">
    <property type="entry name" value="HemK-like"/>
</dbReference>
<dbReference type="NCBIfam" id="TIGR03534">
    <property type="entry name" value="RF_mod_PrmC"/>
    <property type="match status" value="1"/>
</dbReference>